<accession>A0ABZ0KTV6</accession>
<evidence type="ECO:0000256" key="1">
    <source>
        <dbReference type="SAM" id="Phobius"/>
    </source>
</evidence>
<name>A0ABZ0KTV6_9BACL</name>
<gene>
    <name evidence="2" type="ORF">PGH26_13380</name>
</gene>
<keyword evidence="1" id="KW-1133">Transmembrane helix</keyword>
<keyword evidence="3" id="KW-1185">Reference proteome</keyword>
<dbReference type="Proteomes" id="UP001303532">
    <property type="component" value="Chromosome"/>
</dbReference>
<evidence type="ECO:0000313" key="3">
    <source>
        <dbReference type="Proteomes" id="UP001303532"/>
    </source>
</evidence>
<protein>
    <recommendedName>
        <fullName evidence="4">DUF4330 domain-containing protein</fullName>
    </recommendedName>
</protein>
<evidence type="ECO:0008006" key="4">
    <source>
        <dbReference type="Google" id="ProtNLM"/>
    </source>
</evidence>
<keyword evidence="1" id="KW-0472">Membrane</keyword>
<evidence type="ECO:0000313" key="2">
    <source>
        <dbReference type="EMBL" id="WOV83856.1"/>
    </source>
</evidence>
<proteinExistence type="predicted"/>
<organism evidence="2 3">
    <name type="scientific">Sporosarcina jeotgali</name>
    <dbReference type="NCBI Taxonomy" id="3020056"/>
    <lineage>
        <taxon>Bacteria</taxon>
        <taxon>Bacillati</taxon>
        <taxon>Bacillota</taxon>
        <taxon>Bacilli</taxon>
        <taxon>Bacillales</taxon>
        <taxon>Caryophanaceae</taxon>
        <taxon>Sporosarcina</taxon>
    </lineage>
</organism>
<feature type="transmembrane region" description="Helical" evidence="1">
    <location>
        <begin position="6"/>
        <end position="23"/>
    </location>
</feature>
<sequence>MSKKLWIPIVSVLVLIAGIYTFLKLYPPLETGTIASNLDQTLYLVGVGNRGLGTIQLVNVTVNVEETPTEAKVQTCDALTGFTLTDDYRTEELNGCGVRDLKDVVIKKGTSPAKTFAKHDEGTVTKEDLIYGVTVKNDLPIQTVNIEYRYFGIPLRKVVELD</sequence>
<keyword evidence="1" id="KW-0812">Transmembrane</keyword>
<dbReference type="RefSeq" id="WP_323691543.1">
    <property type="nucleotide sequence ID" value="NZ_CP116341.1"/>
</dbReference>
<dbReference type="EMBL" id="CP116341">
    <property type="protein sequence ID" value="WOV83856.1"/>
    <property type="molecule type" value="Genomic_DNA"/>
</dbReference>
<reference evidence="2 3" key="1">
    <citation type="submission" date="2023-01" db="EMBL/GenBank/DDBJ databases">
        <title>Sporosarcina sp. nov., isolated from Korean tranditional fermented seafood 'Jeotgal'.</title>
        <authorList>
            <person name="Yang A.-I."/>
        </authorList>
    </citation>
    <scope>NUCLEOTIDE SEQUENCE [LARGE SCALE GENOMIC DNA]</scope>
    <source>
        <strain evidence="2 3">B2O-1</strain>
    </source>
</reference>